<feature type="transmembrane region" description="Helical" evidence="6">
    <location>
        <begin position="302"/>
        <end position="322"/>
    </location>
</feature>
<proteinExistence type="predicted"/>
<dbReference type="GO" id="GO:0001518">
    <property type="term" value="C:voltage-gated sodium channel complex"/>
    <property type="evidence" value="ECO:0007669"/>
    <property type="project" value="TreeGrafter"/>
</dbReference>
<feature type="transmembrane region" description="Helical" evidence="6">
    <location>
        <begin position="1287"/>
        <end position="1305"/>
    </location>
</feature>
<organism evidence="8 9">
    <name type="scientific">Dinothrombium tinctorium</name>
    <dbReference type="NCBI Taxonomy" id="1965070"/>
    <lineage>
        <taxon>Eukaryota</taxon>
        <taxon>Metazoa</taxon>
        <taxon>Ecdysozoa</taxon>
        <taxon>Arthropoda</taxon>
        <taxon>Chelicerata</taxon>
        <taxon>Arachnida</taxon>
        <taxon>Acari</taxon>
        <taxon>Acariformes</taxon>
        <taxon>Trombidiformes</taxon>
        <taxon>Prostigmata</taxon>
        <taxon>Anystina</taxon>
        <taxon>Parasitengona</taxon>
        <taxon>Trombidioidea</taxon>
        <taxon>Trombidiidae</taxon>
        <taxon>Dinothrombium</taxon>
    </lineage>
</organism>
<dbReference type="Gene3D" id="1.20.120.350">
    <property type="entry name" value="Voltage-gated potassium channels. Chain C"/>
    <property type="match status" value="2"/>
</dbReference>
<evidence type="ECO:0000313" key="9">
    <source>
        <dbReference type="Proteomes" id="UP000285301"/>
    </source>
</evidence>
<keyword evidence="4 6" id="KW-0472">Membrane</keyword>
<dbReference type="PANTHER" id="PTHR10037:SF62">
    <property type="entry name" value="SODIUM CHANNEL PROTEIN 60E"/>
    <property type="match status" value="1"/>
</dbReference>
<feature type="transmembrane region" description="Helical" evidence="6">
    <location>
        <begin position="1066"/>
        <end position="1088"/>
    </location>
</feature>
<comment type="subcellular location">
    <subcellularLocation>
        <location evidence="1">Membrane</location>
        <topology evidence="1">Multi-pass membrane protein</topology>
    </subcellularLocation>
</comment>
<dbReference type="InterPro" id="IPR005821">
    <property type="entry name" value="Ion_trans_dom"/>
</dbReference>
<keyword evidence="8" id="KW-0407">Ion channel</keyword>
<evidence type="ECO:0000256" key="5">
    <source>
        <dbReference type="SAM" id="Coils"/>
    </source>
</evidence>
<feature type="transmembrane region" description="Helical" evidence="6">
    <location>
        <begin position="878"/>
        <end position="907"/>
    </location>
</feature>
<evidence type="ECO:0000259" key="7">
    <source>
        <dbReference type="Pfam" id="PF00520"/>
    </source>
</evidence>
<reference evidence="8 9" key="1">
    <citation type="journal article" date="2018" name="Gigascience">
        <title>Genomes of trombidid mites reveal novel predicted allergens and laterally-transferred genes associated with secondary metabolism.</title>
        <authorList>
            <person name="Dong X."/>
            <person name="Chaisiri K."/>
            <person name="Xia D."/>
            <person name="Armstrong S.D."/>
            <person name="Fang Y."/>
            <person name="Donnelly M.J."/>
            <person name="Kadowaki T."/>
            <person name="McGarry J.W."/>
            <person name="Darby A.C."/>
            <person name="Makepeace B.L."/>
        </authorList>
    </citation>
    <scope>NUCLEOTIDE SEQUENCE [LARGE SCALE GENOMIC DNA]</scope>
    <source>
        <strain evidence="8">UoL-WK</strain>
    </source>
</reference>
<evidence type="ECO:0000313" key="8">
    <source>
        <dbReference type="EMBL" id="RWS15791.1"/>
    </source>
</evidence>
<gene>
    <name evidence="8" type="ORF">B4U79_17205</name>
</gene>
<protein>
    <submittedName>
        <fullName evidence="8">Sodium channel protein type 5 subunit alpha-like protein</fullName>
    </submittedName>
</protein>
<feature type="coiled-coil region" evidence="5">
    <location>
        <begin position="180"/>
        <end position="214"/>
    </location>
</feature>
<keyword evidence="9" id="KW-1185">Reference proteome</keyword>
<dbReference type="InterPro" id="IPR043203">
    <property type="entry name" value="VGCC_Ca_Na"/>
</dbReference>
<dbReference type="InterPro" id="IPR027359">
    <property type="entry name" value="Volt_channel_dom_sf"/>
</dbReference>
<sequence length="1872" mass="219780">MITLPLKAKQLEIEMLKIVMQQKFVTKATSLFSYFRSFVEKLLFKYKKVRDLNINVREIDVIKGYEREVQLDFISFTISVRWLLADPFAYVSRKEKALRQKFAITKYVHAIETHILLYKFMFTRQLQGVKQFPASREGWKAKLKPEMKILINEHAFQNGLSISDDQECLDLVRKDFTGNFVNLKDEKEMFAKRKENLERRRQQLAEQMKVGSQQVTAFSDLFTLKESEESEMLYFHEEESPPNNESLTLKRMHDWQLNGDHYDCQTYTEISFSNDMIYGPFLTDFDIRNDEQPAKFKVYLSVYRGAINLLTILQLFFLFTGYLTQIELFYLALYTFDFILGAISRGLIAHEYAYLRSGWNSLDLIVTIIQYLQTTKTFMQILYLLSNVEFRLLILFDLIANIFEQSSPISSSSTKQLENFNIGLSRVIETLRIFRLVNELKNVIFLQELRVILRILLGLFSKIILIALLIIFVLSNLVFIANQTFNGQLNQICLPKEVDINKFEKTASEKIAENNTGTTDFISYLDVNYEGRNFHPCTNSNIPFAFHCQLGETCNSVSNELLIFVGRNKPLNLTFDRHNTTWLLLLKMFTNTDIDSMYYSLIDHTGIIGFIYFGIVYLFGFYMFGLFLSIIYDAYDQEIRQSRMLSTNLIQYFESEADFSFDTTNLRVCNYLQMFTKRNKKKSLEFIHMHLTFRQCKSAPEIEEESELTKQLQFDYKKYTQIMEKRSNIKESIDLSEVTKTKIESYVFVLTYYQRLVESLRRFLEMRSVKNLIVFVIVLHFLFTVYFASPVLEKHLPFNEKEVIIHTCFTVFFVFEMLLKYISYGIIYFKDALNFIDLFFVSCNVLYEFDALENRILLNLTYLRFLRIMRSLTDIWSALRAITSTVIASAGAILTTFVVFFIIYGYLTLISLRLFETIEESEPDNLLETIIAYNNIPRAALSVFIQVFASGWNDAITEYLNYIESSATYLELIPNGMYGFVAISYIFHLIFKNLLIPQLFSNLEVNKLLQDEASIAAIILKRIYGYYYKHYEYINIFQSLGIFRLIARNHRIKLWMHNLVKNKKGVINVFILCVFILLVLAMIGVQMFKDTMRHCLQVQGGWIAEYTGYSSKPLASYASESDESEIWNKCHEQNIYKLKSAVADFAQVHFYFYNFDTTLKALESIAHIIYGDETWSTAGLLTSTVGVNKYPKYGESNSAIFFVALVICMGYVVDGLFFSIIMENILDRNAFPENSVWRFIYEENMQKTYLALETLKEIPPWHANEAPKHLIRRIFYKIIRMKRYDHFVLAIMMLNLVSLAFNLFIPSDYLDFFEEFFLTFYFFDGLMRYIVVGYNYFYYPKLIFFDIILPVMLYSIHVSSAPIGRVNVSIFIMLRFLAPDRYVRIKFLSKAKLMIKALVASWNEQFYMIVGLIVFLISAANIGLGFFQFTDKADNKYEPIAFPHVYITLPSAFFHLTTTVFGSGYDVSTVNLIIRSMYCKKQMSLVTQIPFNNQLKRVKNLEDVSALVICEFEEDSSKLRINEEGIELQLNVIEESFAKEMRSYYASLNTIIDRNLLKKNFKNYFESIMMNARNTLTQHYYDEINKKNPETNPNLREDEKWNINLFSNRRLCSTLYEDKKIIIEYFISSIQQAFQRSFFTEECASETTIRLFYFIVNFFAKLIILNILQSIVLVQYTRERMRDENDLIDDIIEYIDRWRDYSTALGNYGNHLPVRYATLFIANFAPSKIKILGRDEEAIQYVLSKYGLPLREKDMYVHLFDLLFVAITANFKCDPRTVRWRLVVSNLAPYISILFKDYAFDSEKTIKMANFVKGYYFGKVVLNASIQDKIRGQMLLTIQRHEATSEEEQNIFGLLKRKGYFKKATKVQLKSI</sequence>
<feature type="transmembrane region" description="Helical" evidence="6">
    <location>
        <begin position="972"/>
        <end position="991"/>
    </location>
</feature>
<accession>A0A3S3SIS5</accession>
<feature type="domain" description="Ion transport" evidence="7">
    <location>
        <begin position="1028"/>
        <end position="1225"/>
    </location>
</feature>
<feature type="transmembrane region" description="Helical" evidence="6">
    <location>
        <begin position="1317"/>
        <end position="1337"/>
    </location>
</feature>
<evidence type="ECO:0000256" key="6">
    <source>
        <dbReference type="SAM" id="Phobius"/>
    </source>
</evidence>
<dbReference type="Proteomes" id="UP000285301">
    <property type="component" value="Unassembled WGS sequence"/>
</dbReference>
<feature type="domain" description="Ion transport" evidence="7">
    <location>
        <begin position="322"/>
        <end position="641"/>
    </location>
</feature>
<dbReference type="GO" id="GO:0005248">
    <property type="term" value="F:voltage-gated sodium channel activity"/>
    <property type="evidence" value="ECO:0007669"/>
    <property type="project" value="TreeGrafter"/>
</dbReference>
<keyword evidence="5" id="KW-0175">Coiled coil</keyword>
<dbReference type="Pfam" id="PF00520">
    <property type="entry name" value="Ion_trans"/>
    <property type="match status" value="3"/>
</dbReference>
<dbReference type="STRING" id="1965070.A0A3S3SIS5"/>
<dbReference type="Gene3D" id="1.10.287.70">
    <property type="match status" value="2"/>
</dbReference>
<comment type="caution">
    <text evidence="8">The sequence shown here is derived from an EMBL/GenBank/DDBJ whole genome shotgun (WGS) entry which is preliminary data.</text>
</comment>
<evidence type="ECO:0000256" key="4">
    <source>
        <dbReference type="ARBA" id="ARBA00023136"/>
    </source>
</evidence>
<name>A0A3S3SIS5_9ACAR</name>
<feature type="transmembrane region" description="Helical" evidence="6">
    <location>
        <begin position="451"/>
        <end position="480"/>
    </location>
</feature>
<feature type="transmembrane region" description="Helical" evidence="6">
    <location>
        <begin position="1651"/>
        <end position="1674"/>
    </location>
</feature>
<dbReference type="PANTHER" id="PTHR10037">
    <property type="entry name" value="VOLTAGE-GATED CATION CHANNEL CALCIUM AND SODIUM"/>
    <property type="match status" value="1"/>
</dbReference>
<keyword evidence="8" id="KW-0406">Ion transport</keyword>
<keyword evidence="8" id="KW-0813">Transport</keyword>
<feature type="transmembrane region" description="Helical" evidence="6">
    <location>
        <begin position="328"/>
        <end position="348"/>
    </location>
</feature>
<keyword evidence="3 6" id="KW-1133">Transmembrane helix</keyword>
<evidence type="ECO:0000256" key="1">
    <source>
        <dbReference type="ARBA" id="ARBA00004141"/>
    </source>
</evidence>
<evidence type="ECO:0000256" key="2">
    <source>
        <dbReference type="ARBA" id="ARBA00022692"/>
    </source>
</evidence>
<feature type="transmembrane region" description="Helical" evidence="6">
    <location>
        <begin position="803"/>
        <end position="822"/>
    </location>
</feature>
<feature type="transmembrane region" description="Helical" evidence="6">
    <location>
        <begin position="771"/>
        <end position="791"/>
    </location>
</feature>
<feature type="transmembrane region" description="Helical" evidence="6">
    <location>
        <begin position="607"/>
        <end position="635"/>
    </location>
</feature>
<dbReference type="EMBL" id="NCKU01000364">
    <property type="protein sequence ID" value="RWS15791.1"/>
    <property type="molecule type" value="Genomic_DNA"/>
</dbReference>
<evidence type="ECO:0000256" key="3">
    <source>
        <dbReference type="ARBA" id="ARBA00022989"/>
    </source>
</evidence>
<keyword evidence="2 6" id="KW-0812">Transmembrane</keyword>
<feature type="transmembrane region" description="Helical" evidence="6">
    <location>
        <begin position="1406"/>
        <end position="1427"/>
    </location>
</feature>
<feature type="transmembrane region" description="Helical" evidence="6">
    <location>
        <begin position="1199"/>
        <end position="1221"/>
    </location>
</feature>
<feature type="domain" description="Ion transport" evidence="7">
    <location>
        <begin position="770"/>
        <end position="1004"/>
    </location>
</feature>